<dbReference type="KEGG" id="moz:MoryE10_05080"/>
<feature type="region of interest" description="Disordered" evidence="1">
    <location>
        <begin position="11"/>
        <end position="60"/>
    </location>
</feature>
<dbReference type="EMBL" id="AP019782">
    <property type="protein sequence ID" value="BBL69902.1"/>
    <property type="molecule type" value="Genomic_DNA"/>
</dbReference>
<dbReference type="Proteomes" id="UP000824988">
    <property type="component" value="Chromosome"/>
</dbReference>
<organism evidence="2 3">
    <name type="scientific">Methylogaea oryzae</name>
    <dbReference type="NCBI Taxonomy" id="1295382"/>
    <lineage>
        <taxon>Bacteria</taxon>
        <taxon>Pseudomonadati</taxon>
        <taxon>Pseudomonadota</taxon>
        <taxon>Gammaproteobacteria</taxon>
        <taxon>Methylococcales</taxon>
        <taxon>Methylococcaceae</taxon>
        <taxon>Methylogaea</taxon>
    </lineage>
</organism>
<evidence type="ECO:0000256" key="1">
    <source>
        <dbReference type="SAM" id="MobiDB-lite"/>
    </source>
</evidence>
<dbReference type="AlphaFoldDB" id="A0A8D4VMM4"/>
<evidence type="ECO:0000313" key="3">
    <source>
        <dbReference type="Proteomes" id="UP000824988"/>
    </source>
</evidence>
<keyword evidence="3" id="KW-1185">Reference proteome</keyword>
<protein>
    <submittedName>
        <fullName evidence="2">Uncharacterized protein</fullName>
    </submittedName>
</protein>
<accession>A0A8D4VMM4</accession>
<proteinExistence type="predicted"/>
<evidence type="ECO:0000313" key="2">
    <source>
        <dbReference type="EMBL" id="BBL69902.1"/>
    </source>
</evidence>
<gene>
    <name evidence="2" type="ORF">MoryE10_05080</name>
</gene>
<sequence length="60" mass="6378">MQRLICVIGETSGTGDTPVSRALCHGPDSPDRRTIAVAASPPPPEGRRRMARPAAKESRP</sequence>
<reference evidence="2" key="1">
    <citation type="submission" date="2019-06" db="EMBL/GenBank/DDBJ databases">
        <title>Complete genome sequence of Methylogaea oryzae strain JCM16910.</title>
        <authorList>
            <person name="Asakawa S."/>
        </authorList>
    </citation>
    <scope>NUCLEOTIDE SEQUENCE</scope>
    <source>
        <strain evidence="2">E10</strain>
    </source>
</reference>
<name>A0A8D4VMM4_9GAMM</name>